<evidence type="ECO:0000256" key="6">
    <source>
        <dbReference type="ARBA" id="ARBA00038076"/>
    </source>
</evidence>
<comment type="caution">
    <text evidence="10">The sequence shown here is derived from an EMBL/GenBank/DDBJ whole genome shotgun (WGS) entry which is preliminary data.</text>
</comment>
<dbReference type="PANTHER" id="PTHR30572:SF4">
    <property type="entry name" value="ABC TRANSPORTER PERMEASE YTRF"/>
    <property type="match status" value="1"/>
</dbReference>
<evidence type="ECO:0000256" key="5">
    <source>
        <dbReference type="ARBA" id="ARBA00023136"/>
    </source>
</evidence>
<dbReference type="InterPro" id="IPR050250">
    <property type="entry name" value="Macrolide_Exporter_MacB"/>
</dbReference>
<dbReference type="InterPro" id="IPR003838">
    <property type="entry name" value="ABC3_permease_C"/>
</dbReference>
<evidence type="ECO:0000256" key="1">
    <source>
        <dbReference type="ARBA" id="ARBA00004651"/>
    </source>
</evidence>
<evidence type="ECO:0000256" key="3">
    <source>
        <dbReference type="ARBA" id="ARBA00022692"/>
    </source>
</evidence>
<dbReference type="GO" id="GO:0005886">
    <property type="term" value="C:plasma membrane"/>
    <property type="evidence" value="ECO:0007669"/>
    <property type="project" value="UniProtKB-SubCell"/>
</dbReference>
<dbReference type="Pfam" id="PF12704">
    <property type="entry name" value="MacB_PCD"/>
    <property type="match status" value="1"/>
</dbReference>
<feature type="transmembrane region" description="Helical" evidence="7">
    <location>
        <begin position="278"/>
        <end position="306"/>
    </location>
</feature>
<dbReference type="InterPro" id="IPR025857">
    <property type="entry name" value="MacB_PCD"/>
</dbReference>
<keyword evidence="3 7" id="KW-0812">Transmembrane</keyword>
<keyword evidence="10" id="KW-0067">ATP-binding</keyword>
<dbReference type="STRING" id="1774273.LPB03_01260"/>
<dbReference type="Pfam" id="PF02687">
    <property type="entry name" value="FtsX"/>
    <property type="match status" value="1"/>
</dbReference>
<gene>
    <name evidence="10" type="ORF">LPB3_03850</name>
</gene>
<dbReference type="GO" id="GO:0022857">
    <property type="term" value="F:transmembrane transporter activity"/>
    <property type="evidence" value="ECO:0007669"/>
    <property type="project" value="TreeGrafter"/>
</dbReference>
<feature type="transmembrane region" description="Helical" evidence="7">
    <location>
        <begin position="373"/>
        <end position="393"/>
    </location>
</feature>
<comment type="similarity">
    <text evidence="6">Belongs to the ABC-4 integral membrane protein family.</text>
</comment>
<reference evidence="11" key="1">
    <citation type="submission" date="2016-02" db="EMBL/GenBank/DDBJ databases">
        <authorList>
            <person name="Shin S.-K."/>
            <person name="Yi H."/>
            <person name="Kim E."/>
        </authorList>
    </citation>
    <scope>NUCLEOTIDE SEQUENCE [LARGE SCALE GENOMIC DNA]</scope>
    <source>
        <strain evidence="11">LPB0003</strain>
    </source>
</reference>
<proteinExistence type="inferred from homology"/>
<dbReference type="PANTHER" id="PTHR30572">
    <property type="entry name" value="MEMBRANE COMPONENT OF TRANSPORTER-RELATED"/>
    <property type="match status" value="1"/>
</dbReference>
<protein>
    <submittedName>
        <fullName evidence="10">ABC transporter ATP-binding protein</fullName>
    </submittedName>
</protein>
<dbReference type="Proteomes" id="UP000092584">
    <property type="component" value="Unassembled WGS sequence"/>
</dbReference>
<accession>A0A1B8U0X2</accession>
<evidence type="ECO:0000259" key="9">
    <source>
        <dbReference type="Pfam" id="PF12704"/>
    </source>
</evidence>
<keyword evidence="10" id="KW-0547">Nucleotide-binding</keyword>
<name>A0A1B8U0X2_9FLAO</name>
<feature type="transmembrane region" description="Helical" evidence="7">
    <location>
        <begin position="326"/>
        <end position="353"/>
    </location>
</feature>
<evidence type="ECO:0000256" key="2">
    <source>
        <dbReference type="ARBA" id="ARBA00022475"/>
    </source>
</evidence>
<keyword evidence="11" id="KW-1185">Reference proteome</keyword>
<keyword evidence="5 7" id="KW-0472">Membrane</keyword>
<feature type="domain" description="ABC3 transporter permease C-terminal" evidence="8">
    <location>
        <begin position="287"/>
        <end position="403"/>
    </location>
</feature>
<evidence type="ECO:0000256" key="7">
    <source>
        <dbReference type="SAM" id="Phobius"/>
    </source>
</evidence>
<keyword evidence="4 7" id="KW-1133">Transmembrane helix</keyword>
<organism evidence="10 11">
    <name type="scientific">Polaribacter vadi</name>
    <dbReference type="NCBI Taxonomy" id="1774273"/>
    <lineage>
        <taxon>Bacteria</taxon>
        <taxon>Pseudomonadati</taxon>
        <taxon>Bacteroidota</taxon>
        <taxon>Flavobacteriia</taxon>
        <taxon>Flavobacteriales</taxon>
        <taxon>Flavobacteriaceae</taxon>
    </lineage>
</organism>
<dbReference type="AlphaFoldDB" id="A0A1B8U0X2"/>
<dbReference type="KEGG" id="pob:LPB03_01260"/>
<feature type="transmembrane region" description="Helical" evidence="7">
    <location>
        <begin position="21"/>
        <end position="45"/>
    </location>
</feature>
<evidence type="ECO:0000313" key="10">
    <source>
        <dbReference type="EMBL" id="OBY65506.1"/>
    </source>
</evidence>
<evidence type="ECO:0000259" key="8">
    <source>
        <dbReference type="Pfam" id="PF02687"/>
    </source>
</evidence>
<feature type="domain" description="MacB-like periplasmic core" evidence="9">
    <location>
        <begin position="26"/>
        <end position="236"/>
    </location>
</feature>
<keyword evidence="2" id="KW-1003">Cell membrane</keyword>
<evidence type="ECO:0000256" key="4">
    <source>
        <dbReference type="ARBA" id="ARBA00022989"/>
    </source>
</evidence>
<dbReference type="OrthoDB" id="9770036at2"/>
<sequence>MFDLDRWREIFQSINKNRLRSVMSGFTVAFAILLFTLLFGVVSGLSNSFTSAFSDDAQNSMFVRVWKTSMPYKGLQTGRTVQLKNDDYNFVTEEYESKIQYQSARIYKNFTLKYKNEASSYSVRAVNPDHQFLEKTIIDEGRYLNERDLKEKSKVIVIGRLIKKDLFGEKPALGKRLNVNGSSYLIIGVFSDEGGDNEERLAYIPVTTAQMMYGNNDYISQINLGYNPNLSLDAAIAFGNQMERDMRKRLNIHPDDQSALSVRNMAEANKGVGQFMGILYAIVILVGSGTLIAGIIGISNIMIFVIKERTKEFGIRKALGAKPSSIVGMVVQESVLITTIAGYLGLSLGTYILSLIGNSLEEDYFIKDPSVSTGIVIGATVVLVLSGLIAGYLPAKRAANIKPIVALRAD</sequence>
<dbReference type="GO" id="GO:0005524">
    <property type="term" value="F:ATP binding"/>
    <property type="evidence" value="ECO:0007669"/>
    <property type="project" value="UniProtKB-KW"/>
</dbReference>
<comment type="subcellular location">
    <subcellularLocation>
        <location evidence="1">Cell membrane</location>
        <topology evidence="1">Multi-pass membrane protein</topology>
    </subcellularLocation>
</comment>
<evidence type="ECO:0000313" key="11">
    <source>
        <dbReference type="Proteomes" id="UP000092584"/>
    </source>
</evidence>
<dbReference type="RefSeq" id="WP_065318283.1">
    <property type="nucleotide sequence ID" value="NZ_CP017477.1"/>
</dbReference>
<dbReference type="EMBL" id="LSFM01000018">
    <property type="protein sequence ID" value="OBY65506.1"/>
    <property type="molecule type" value="Genomic_DNA"/>
</dbReference>